<dbReference type="GO" id="GO:0005634">
    <property type="term" value="C:nucleus"/>
    <property type="evidence" value="ECO:0007669"/>
    <property type="project" value="UniProtKB-SubCell"/>
</dbReference>
<evidence type="ECO:0000256" key="1">
    <source>
        <dbReference type="ARBA" id="ARBA00004123"/>
    </source>
</evidence>
<dbReference type="InterPro" id="IPR050987">
    <property type="entry name" value="AtrR-like"/>
</dbReference>
<feature type="compositionally biased region" description="Polar residues" evidence="5">
    <location>
        <begin position="578"/>
        <end position="596"/>
    </location>
</feature>
<feature type="region of interest" description="Disordered" evidence="5">
    <location>
        <begin position="680"/>
        <end position="744"/>
    </location>
</feature>
<comment type="subcellular location">
    <subcellularLocation>
        <location evidence="1">Nucleus</location>
    </subcellularLocation>
</comment>
<dbReference type="GO" id="GO:0008270">
    <property type="term" value="F:zinc ion binding"/>
    <property type="evidence" value="ECO:0007669"/>
    <property type="project" value="InterPro"/>
</dbReference>
<evidence type="ECO:0000313" key="7">
    <source>
        <dbReference type="EMBL" id="KAI9250941.1"/>
    </source>
</evidence>
<keyword evidence="3" id="KW-0238">DNA-binding</keyword>
<dbReference type="GO" id="GO:0003700">
    <property type="term" value="F:DNA-binding transcription factor activity"/>
    <property type="evidence" value="ECO:0007669"/>
    <property type="project" value="InterPro"/>
</dbReference>
<organism evidence="7 8">
    <name type="scientific">Phascolomyces articulosus</name>
    <dbReference type="NCBI Taxonomy" id="60185"/>
    <lineage>
        <taxon>Eukaryota</taxon>
        <taxon>Fungi</taxon>
        <taxon>Fungi incertae sedis</taxon>
        <taxon>Mucoromycota</taxon>
        <taxon>Mucoromycotina</taxon>
        <taxon>Mucoromycetes</taxon>
        <taxon>Mucorales</taxon>
        <taxon>Lichtheimiaceae</taxon>
        <taxon>Phascolomyces</taxon>
    </lineage>
</organism>
<evidence type="ECO:0000256" key="5">
    <source>
        <dbReference type="SAM" id="MobiDB-lite"/>
    </source>
</evidence>
<dbReference type="AlphaFoldDB" id="A0AAD5JRF4"/>
<feature type="region of interest" description="Disordered" evidence="5">
    <location>
        <begin position="1"/>
        <end position="35"/>
    </location>
</feature>
<sequence>MSTDPTPSASSSSSFVTTGSVPTPTSLTPHMEPMGIGSTGQAYYANDCITRMDRIPNIYQDDLIATNTNTANNNTIPPSSSSTTSPFINNNNNKPLPPLPQSPMAITTMGENNIIADSPQPKLHPQTVASTSIQHDLIQLYFMHIHPYLPILHKATFFHQLQTAPCTLLLNAIYAVSARWHTPTRELSNDGHPIGWRYYQAAFSLIDIYTDIPRLSTIQALLLLVKYQEHVRRPGFFWRTRQYFQIIVRMAKDLGIAKAIPSNFHVELIMEEQRRRTFWAVYAYDVLMSTELGTEPHFKDIECTTDYPTLLEDEVHTEEQEVLLHFHWMAKLVHLHGSILHFARQRYMGHHNNNTNNGSRRSSTTTTKRTHDEFSSSSSHTFRSLQQKLDDMSTSMTSVLKPSTSHSFMGSYASSFQYMLLHLSTILLHRPYALDYESSVSAERCTDSASAITHIAETLLNMGGIEIIYYPIRGIQHTIHCLSAAITVHKCLAGIQGHQEACRKSLDVMNRLLESTPAAEVDMNWVPDQTMGKHPHSQCIQKQHSHHNHQHHPQQQQQWTTASSATSVSSLGSLTSLNPSASRSSPILVGTPNNDMMRSKSRRTSLQSLQNLGGGGSVGSVGGSSTGSSKRRSRAGTSGGNTGGGNHSSTNTRNSDRMLRSMVSQHRLSMPILGYNATPISQQQQQQQQSQQIQPSLQHQQPQPQSQPSAAAVAVSIQQQQPQSPISPMSYSQPPSPTATSFYSSSSAASDMYAMTANKPSPFYKQALRSSSVAAAAAAQQQQQQFGEMPTRTTSTPYAQRVSASQRRHTISGDAYQGQLPYPQQQQLLQQQQPQQPYLQQQLLPQQQQQRTIYIDSYQQPQAQQQQQQQMLPAQPDQQEQMMMAGVDNGGGFIYQQQQQQQAMLVDTTTFPMEPNSPMDSPAESMMQLLNQNM</sequence>
<evidence type="ECO:0000313" key="8">
    <source>
        <dbReference type="Proteomes" id="UP001209540"/>
    </source>
</evidence>
<dbReference type="CDD" id="cd12148">
    <property type="entry name" value="fungal_TF_MHR"/>
    <property type="match status" value="1"/>
</dbReference>
<keyword evidence="4" id="KW-0539">Nucleus</keyword>
<dbReference type="PANTHER" id="PTHR46910:SF3">
    <property type="entry name" value="HALOTOLERANCE PROTEIN 9-RELATED"/>
    <property type="match status" value="1"/>
</dbReference>
<reference evidence="7" key="1">
    <citation type="journal article" date="2022" name="IScience">
        <title>Evolution of zygomycete secretomes and the origins of terrestrial fungal ecologies.</title>
        <authorList>
            <person name="Chang Y."/>
            <person name="Wang Y."/>
            <person name="Mondo S."/>
            <person name="Ahrendt S."/>
            <person name="Andreopoulos W."/>
            <person name="Barry K."/>
            <person name="Beard J."/>
            <person name="Benny G.L."/>
            <person name="Blankenship S."/>
            <person name="Bonito G."/>
            <person name="Cuomo C."/>
            <person name="Desiro A."/>
            <person name="Gervers K.A."/>
            <person name="Hundley H."/>
            <person name="Kuo A."/>
            <person name="LaButti K."/>
            <person name="Lang B.F."/>
            <person name="Lipzen A."/>
            <person name="O'Donnell K."/>
            <person name="Pangilinan J."/>
            <person name="Reynolds N."/>
            <person name="Sandor L."/>
            <person name="Smith M.E."/>
            <person name="Tsang A."/>
            <person name="Grigoriev I.V."/>
            <person name="Stajich J.E."/>
            <person name="Spatafora J.W."/>
        </authorList>
    </citation>
    <scope>NUCLEOTIDE SEQUENCE</scope>
    <source>
        <strain evidence="7">RSA 2281</strain>
    </source>
</reference>
<feature type="region of interest" description="Disordered" evidence="5">
    <location>
        <begin position="779"/>
        <end position="808"/>
    </location>
</feature>
<dbReference type="InterPro" id="IPR007219">
    <property type="entry name" value="XnlR_reg_dom"/>
</dbReference>
<dbReference type="SMART" id="SM00906">
    <property type="entry name" value="Fungal_trans"/>
    <property type="match status" value="1"/>
</dbReference>
<feature type="compositionally biased region" description="Polar residues" evidence="5">
    <location>
        <begin position="791"/>
        <end position="805"/>
    </location>
</feature>
<keyword evidence="8" id="KW-1185">Reference proteome</keyword>
<dbReference type="Proteomes" id="UP001209540">
    <property type="component" value="Unassembled WGS sequence"/>
</dbReference>
<name>A0AAD5JRF4_9FUNG</name>
<proteinExistence type="predicted"/>
<evidence type="ECO:0000256" key="2">
    <source>
        <dbReference type="ARBA" id="ARBA00022723"/>
    </source>
</evidence>
<feature type="compositionally biased region" description="Low complexity" evidence="5">
    <location>
        <begin position="553"/>
        <end position="577"/>
    </location>
</feature>
<dbReference type="GO" id="GO:0003677">
    <property type="term" value="F:DNA binding"/>
    <property type="evidence" value="ECO:0007669"/>
    <property type="project" value="UniProtKB-KW"/>
</dbReference>
<feature type="compositionally biased region" description="Low complexity" evidence="5">
    <location>
        <begin position="350"/>
        <end position="367"/>
    </location>
</feature>
<evidence type="ECO:0000259" key="6">
    <source>
        <dbReference type="SMART" id="SM00906"/>
    </source>
</evidence>
<evidence type="ECO:0000256" key="4">
    <source>
        <dbReference type="ARBA" id="ARBA00023242"/>
    </source>
</evidence>
<feature type="region of interest" description="Disordered" evidence="5">
    <location>
        <begin position="523"/>
        <end position="656"/>
    </location>
</feature>
<feature type="compositionally biased region" description="Gly residues" evidence="5">
    <location>
        <begin position="637"/>
        <end position="646"/>
    </location>
</feature>
<feature type="compositionally biased region" description="Low complexity" evidence="5">
    <location>
        <begin position="1"/>
        <end position="29"/>
    </location>
</feature>
<protein>
    <submittedName>
        <fullName evidence="7">Fungal-specific transcription factor domain-containing protein</fullName>
    </submittedName>
</protein>
<dbReference type="Pfam" id="PF04082">
    <property type="entry name" value="Fungal_trans"/>
    <property type="match status" value="1"/>
</dbReference>
<feature type="region of interest" description="Disordered" evidence="5">
    <location>
        <begin position="350"/>
        <end position="383"/>
    </location>
</feature>
<feature type="compositionally biased region" description="Basic residues" evidence="5">
    <location>
        <begin position="543"/>
        <end position="552"/>
    </location>
</feature>
<feature type="domain" description="Xylanolytic transcriptional activator regulatory" evidence="6">
    <location>
        <begin position="240"/>
        <end position="314"/>
    </location>
</feature>
<comment type="caution">
    <text evidence="7">The sequence shown here is derived from an EMBL/GenBank/DDBJ whole genome shotgun (WGS) entry which is preliminary data.</text>
</comment>
<dbReference type="GO" id="GO:0006351">
    <property type="term" value="P:DNA-templated transcription"/>
    <property type="evidence" value="ECO:0007669"/>
    <property type="project" value="InterPro"/>
</dbReference>
<feature type="compositionally biased region" description="Gly residues" evidence="5">
    <location>
        <begin position="612"/>
        <end position="625"/>
    </location>
</feature>
<evidence type="ECO:0000256" key="3">
    <source>
        <dbReference type="ARBA" id="ARBA00023125"/>
    </source>
</evidence>
<gene>
    <name evidence="7" type="ORF">BDA99DRAFT_205344</name>
</gene>
<keyword evidence="2" id="KW-0479">Metal-binding</keyword>
<feature type="region of interest" description="Disordered" evidence="5">
    <location>
        <begin position="70"/>
        <end position="93"/>
    </location>
</feature>
<dbReference type="EMBL" id="JAIXMP010000031">
    <property type="protein sequence ID" value="KAI9250941.1"/>
    <property type="molecule type" value="Genomic_DNA"/>
</dbReference>
<accession>A0AAD5JRF4</accession>
<dbReference type="PANTHER" id="PTHR46910">
    <property type="entry name" value="TRANSCRIPTION FACTOR PDR1"/>
    <property type="match status" value="1"/>
</dbReference>
<reference evidence="7" key="2">
    <citation type="submission" date="2023-02" db="EMBL/GenBank/DDBJ databases">
        <authorList>
            <consortium name="DOE Joint Genome Institute"/>
            <person name="Mondo S.J."/>
            <person name="Chang Y."/>
            <person name="Wang Y."/>
            <person name="Ahrendt S."/>
            <person name="Andreopoulos W."/>
            <person name="Barry K."/>
            <person name="Beard J."/>
            <person name="Benny G.L."/>
            <person name="Blankenship S."/>
            <person name="Bonito G."/>
            <person name="Cuomo C."/>
            <person name="Desiro A."/>
            <person name="Gervers K.A."/>
            <person name="Hundley H."/>
            <person name="Kuo A."/>
            <person name="LaButti K."/>
            <person name="Lang B.F."/>
            <person name="Lipzen A."/>
            <person name="O'Donnell K."/>
            <person name="Pangilinan J."/>
            <person name="Reynolds N."/>
            <person name="Sandor L."/>
            <person name="Smith M.W."/>
            <person name="Tsang A."/>
            <person name="Grigoriev I.V."/>
            <person name="Stajich J.E."/>
            <person name="Spatafora J.W."/>
        </authorList>
    </citation>
    <scope>NUCLEOTIDE SEQUENCE</scope>
    <source>
        <strain evidence="7">RSA 2281</strain>
    </source>
</reference>